<sequence>WARSGRRSSTVRAAVDAGRTARCTPGVHDVAGERPGSA</sequence>
<accession>A0A6J4M130</accession>
<name>A0A6J4M130_9ACTN</name>
<dbReference type="EMBL" id="CADCUB010000131">
    <property type="protein sequence ID" value="CAA9347008.1"/>
    <property type="molecule type" value="Genomic_DNA"/>
</dbReference>
<dbReference type="AlphaFoldDB" id="A0A6J4M130"/>
<evidence type="ECO:0000313" key="1">
    <source>
        <dbReference type="EMBL" id="CAA9347008.1"/>
    </source>
</evidence>
<feature type="non-terminal residue" evidence="1">
    <location>
        <position position="1"/>
    </location>
</feature>
<proteinExistence type="predicted"/>
<reference evidence="1" key="1">
    <citation type="submission" date="2020-02" db="EMBL/GenBank/DDBJ databases">
        <authorList>
            <person name="Meier V. D."/>
        </authorList>
    </citation>
    <scope>NUCLEOTIDE SEQUENCE</scope>
    <source>
        <strain evidence="1">AVDCRST_MAG07</strain>
    </source>
</reference>
<feature type="non-terminal residue" evidence="1">
    <location>
        <position position="38"/>
    </location>
</feature>
<organism evidence="1">
    <name type="scientific">uncultured Frankineae bacterium</name>
    <dbReference type="NCBI Taxonomy" id="437475"/>
    <lineage>
        <taxon>Bacteria</taxon>
        <taxon>Bacillati</taxon>
        <taxon>Actinomycetota</taxon>
        <taxon>Actinomycetes</taxon>
        <taxon>Frankiales</taxon>
        <taxon>environmental samples</taxon>
    </lineage>
</organism>
<protein>
    <submittedName>
        <fullName evidence="1">Uncharacterized protein</fullName>
    </submittedName>
</protein>
<gene>
    <name evidence="1" type="ORF">AVDCRST_MAG07-3006</name>
</gene>